<dbReference type="Proteomes" id="UP000314616">
    <property type="component" value="Chromosome"/>
</dbReference>
<gene>
    <name evidence="2" type="ORF">FE374_04155</name>
</gene>
<dbReference type="CDD" id="cd03360">
    <property type="entry name" value="LbH_AT_putative"/>
    <property type="match status" value="1"/>
</dbReference>
<dbReference type="SUPFAM" id="SSF51161">
    <property type="entry name" value="Trimeric LpxA-like enzymes"/>
    <property type="match status" value="1"/>
</dbReference>
<dbReference type="InterPro" id="IPR050179">
    <property type="entry name" value="Trans_hexapeptide_repeat"/>
</dbReference>
<evidence type="ECO:0000313" key="3">
    <source>
        <dbReference type="Proteomes" id="UP000314616"/>
    </source>
</evidence>
<organism evidence="2 3">
    <name type="scientific">Georgenia yuyongxinii</name>
    <dbReference type="NCBI Taxonomy" id="2589797"/>
    <lineage>
        <taxon>Bacteria</taxon>
        <taxon>Bacillati</taxon>
        <taxon>Actinomycetota</taxon>
        <taxon>Actinomycetes</taxon>
        <taxon>Micrococcales</taxon>
        <taxon>Bogoriellaceae</taxon>
        <taxon>Georgenia</taxon>
    </lineage>
</organism>
<keyword evidence="2" id="KW-0808">Transferase</keyword>
<dbReference type="PANTHER" id="PTHR43300">
    <property type="entry name" value="ACETYLTRANSFERASE"/>
    <property type="match status" value="1"/>
</dbReference>
<sequence>MRVPPPSKRPLLLVGSNGMATEVLDAVRAAGTHEPAGFLDDDADRHGTWLDGLPVLGGLDAAALHPDAELVLCAARGGARASLAARLATAGVEDTRFAVVRHPSVDVPRGCTPGPGTVLLAHVALAGDVRIGRHVMVMPNVTLHHGAVLEDFVTLAAGVSLGARVHVGRWAYVGMNASVRERVRVGADAVLGMGAAAVRDVPARETWAGVPAEVLRTWVEPW</sequence>
<feature type="domain" description="PglD N-terminal" evidence="1">
    <location>
        <begin position="11"/>
        <end position="67"/>
    </location>
</feature>
<evidence type="ECO:0000313" key="2">
    <source>
        <dbReference type="EMBL" id="QDC26503.1"/>
    </source>
</evidence>
<evidence type="ECO:0000259" key="1">
    <source>
        <dbReference type="Pfam" id="PF17836"/>
    </source>
</evidence>
<reference evidence="2 3" key="1">
    <citation type="submission" date="2019-05" db="EMBL/GenBank/DDBJ databases">
        <title>Georgenia *** sp. nov., and Georgenia *** sp. nov., isolated from the intestinal contents of plateau pika (Ochotona curzoniae) in the Qinghai-Tibet plateau of China.</title>
        <authorList>
            <person name="Tian Z."/>
        </authorList>
    </citation>
    <scope>NUCLEOTIDE SEQUENCE [LARGE SCALE GENOMIC DNA]</scope>
    <source>
        <strain evidence="2 3">Z443</strain>
    </source>
</reference>
<name>A0A5B8C7D6_9MICO</name>
<dbReference type="InterPro" id="IPR041561">
    <property type="entry name" value="PglD_N"/>
</dbReference>
<dbReference type="AlphaFoldDB" id="A0A5B8C7D6"/>
<proteinExistence type="predicted"/>
<dbReference type="GO" id="GO:0016740">
    <property type="term" value="F:transferase activity"/>
    <property type="evidence" value="ECO:0007669"/>
    <property type="project" value="UniProtKB-KW"/>
</dbReference>
<accession>A0A5B8C7D6</accession>
<dbReference type="OrthoDB" id="3697257at2"/>
<dbReference type="EMBL" id="CP040915">
    <property type="protein sequence ID" value="QDC26503.1"/>
    <property type="molecule type" value="Genomic_DNA"/>
</dbReference>
<dbReference type="NCBIfam" id="TIGR03570">
    <property type="entry name" value="NeuD_NnaD"/>
    <property type="match status" value="1"/>
</dbReference>
<dbReference type="Pfam" id="PF17836">
    <property type="entry name" value="PglD_N"/>
    <property type="match status" value="1"/>
</dbReference>
<dbReference type="PANTHER" id="PTHR43300:SF7">
    <property type="entry name" value="UDP-N-ACETYLBACILLOSAMINE N-ACETYLTRANSFERASE"/>
    <property type="match status" value="1"/>
</dbReference>
<protein>
    <submittedName>
        <fullName evidence="2">Acetyltransferase</fullName>
    </submittedName>
</protein>
<dbReference type="Gene3D" id="3.40.50.20">
    <property type="match status" value="1"/>
</dbReference>
<dbReference type="KEGG" id="gyu:FE374_04155"/>
<dbReference type="InterPro" id="IPR020019">
    <property type="entry name" value="AcTrfase_PglD-like"/>
</dbReference>
<dbReference type="Gene3D" id="2.160.10.10">
    <property type="entry name" value="Hexapeptide repeat proteins"/>
    <property type="match status" value="1"/>
</dbReference>
<dbReference type="InterPro" id="IPR011004">
    <property type="entry name" value="Trimer_LpxA-like_sf"/>
</dbReference>